<dbReference type="Proteomes" id="UP000178117">
    <property type="component" value="Unassembled WGS sequence"/>
</dbReference>
<feature type="transmembrane region" description="Helical" evidence="7">
    <location>
        <begin position="119"/>
        <end position="138"/>
    </location>
</feature>
<name>A0A1F8FUC0_9BACT</name>
<evidence type="ECO:0000256" key="5">
    <source>
        <dbReference type="ARBA" id="ARBA00022989"/>
    </source>
</evidence>
<reference evidence="10 11" key="1">
    <citation type="journal article" date="2016" name="Nat. Commun.">
        <title>Thousands of microbial genomes shed light on interconnected biogeochemical processes in an aquifer system.</title>
        <authorList>
            <person name="Anantharaman K."/>
            <person name="Brown C.T."/>
            <person name="Hug L.A."/>
            <person name="Sharon I."/>
            <person name="Castelle C.J."/>
            <person name="Probst A.J."/>
            <person name="Thomas B.C."/>
            <person name="Singh A."/>
            <person name="Wilkins M.J."/>
            <person name="Karaoz U."/>
            <person name="Brodie E.L."/>
            <person name="Williams K.H."/>
            <person name="Hubbard S.S."/>
            <person name="Banfield J.F."/>
        </authorList>
    </citation>
    <scope>NUCLEOTIDE SEQUENCE [LARGE SCALE GENOMIC DNA]</scope>
</reference>
<keyword evidence="4 7" id="KW-0812">Transmembrane</keyword>
<dbReference type="STRING" id="1802685.A3C88_01730"/>
<evidence type="ECO:0000313" key="10">
    <source>
        <dbReference type="EMBL" id="OGN16581.1"/>
    </source>
</evidence>
<evidence type="ECO:0000313" key="11">
    <source>
        <dbReference type="Proteomes" id="UP000178117"/>
    </source>
</evidence>
<evidence type="ECO:0000256" key="2">
    <source>
        <dbReference type="ARBA" id="ARBA00005801"/>
    </source>
</evidence>
<dbReference type="GO" id="GO:0006465">
    <property type="term" value="P:signal peptide processing"/>
    <property type="evidence" value="ECO:0007669"/>
    <property type="project" value="TreeGrafter"/>
</dbReference>
<protein>
    <recommendedName>
        <fullName evidence="12">Prepilin peptidase</fullName>
    </recommendedName>
</protein>
<sequence>MVAIFSFTGGAIFGSFLNMLLWRLPKGLSINGRSRCRACDAVIAWYDLIPVLSFFLLQGRCRQCKHAIHHRYPLVEFACGFIVASFFSIANPTPAVGLVSVIGLLILLALFFFDLFYFLLPDAILIPAIIGFIIYALAGPERGAAFLLSGLFLAAFFAILYLMSRGSQLGFGDVKLAGLLGLMFGYPWGALIVIVGTWIGGLAAVIMLAKGASRKKELPFGSFLALAAIIFIIFNDQFIRIFATYF</sequence>
<evidence type="ECO:0000256" key="6">
    <source>
        <dbReference type="ARBA" id="ARBA00023136"/>
    </source>
</evidence>
<evidence type="ECO:0000256" key="7">
    <source>
        <dbReference type="SAM" id="Phobius"/>
    </source>
</evidence>
<feature type="transmembrane region" description="Helical" evidence="7">
    <location>
        <begin position="145"/>
        <end position="164"/>
    </location>
</feature>
<evidence type="ECO:0000259" key="9">
    <source>
        <dbReference type="Pfam" id="PF06750"/>
    </source>
</evidence>
<comment type="caution">
    <text evidence="10">The sequence shown here is derived from an EMBL/GenBank/DDBJ whole genome shotgun (WGS) entry which is preliminary data.</text>
</comment>
<evidence type="ECO:0008006" key="12">
    <source>
        <dbReference type="Google" id="ProtNLM"/>
    </source>
</evidence>
<feature type="domain" description="Prepilin type IV endopeptidase peptidase" evidence="8">
    <location>
        <begin position="102"/>
        <end position="204"/>
    </location>
</feature>
<feature type="transmembrane region" description="Helical" evidence="7">
    <location>
        <begin position="184"/>
        <end position="208"/>
    </location>
</feature>
<feature type="domain" description="Prepilin peptidase A24 N-terminal" evidence="9">
    <location>
        <begin position="10"/>
        <end position="86"/>
    </location>
</feature>
<accession>A0A1F8FUC0</accession>
<feature type="transmembrane region" description="Helical" evidence="7">
    <location>
        <begin position="36"/>
        <end position="57"/>
    </location>
</feature>
<comment type="subcellular location">
    <subcellularLocation>
        <location evidence="1">Cell membrane</location>
        <topology evidence="1">Multi-pass membrane protein</topology>
    </subcellularLocation>
</comment>
<comment type="similarity">
    <text evidence="2">Belongs to the peptidase A24 family.</text>
</comment>
<dbReference type="Gene3D" id="1.20.120.1220">
    <property type="match status" value="1"/>
</dbReference>
<evidence type="ECO:0000256" key="3">
    <source>
        <dbReference type="ARBA" id="ARBA00022475"/>
    </source>
</evidence>
<dbReference type="EMBL" id="MGJZ01000029">
    <property type="protein sequence ID" value="OGN16581.1"/>
    <property type="molecule type" value="Genomic_DNA"/>
</dbReference>
<keyword evidence="3" id="KW-1003">Cell membrane</keyword>
<keyword evidence="6 7" id="KW-0472">Membrane</keyword>
<dbReference type="Pfam" id="PF06750">
    <property type="entry name" value="A24_N_bact"/>
    <property type="match status" value="1"/>
</dbReference>
<organism evidence="10 11">
    <name type="scientific">Candidatus Yanofskybacteria bacterium RIFCSPHIGHO2_02_FULL_50_12</name>
    <dbReference type="NCBI Taxonomy" id="1802685"/>
    <lineage>
        <taxon>Bacteria</taxon>
        <taxon>Candidatus Yanofskyibacteriota</taxon>
    </lineage>
</organism>
<evidence type="ECO:0000256" key="4">
    <source>
        <dbReference type="ARBA" id="ARBA00022692"/>
    </source>
</evidence>
<feature type="transmembrane region" description="Helical" evidence="7">
    <location>
        <begin position="72"/>
        <end position="90"/>
    </location>
</feature>
<dbReference type="InterPro" id="IPR000045">
    <property type="entry name" value="Prepilin_IV_endopep_pep"/>
</dbReference>
<dbReference type="PANTHER" id="PTHR30487">
    <property type="entry name" value="TYPE 4 PREPILIN-LIKE PROTEINS LEADER PEPTIDE-PROCESSING ENZYME"/>
    <property type="match status" value="1"/>
</dbReference>
<gene>
    <name evidence="10" type="ORF">A3C88_01730</name>
</gene>
<feature type="transmembrane region" description="Helical" evidence="7">
    <location>
        <begin position="6"/>
        <end position="24"/>
    </location>
</feature>
<feature type="transmembrane region" description="Helical" evidence="7">
    <location>
        <begin position="220"/>
        <end position="243"/>
    </location>
</feature>
<keyword evidence="5 7" id="KW-1133">Transmembrane helix</keyword>
<dbReference type="PANTHER" id="PTHR30487:SF0">
    <property type="entry name" value="PREPILIN LEADER PEPTIDASE_N-METHYLTRANSFERASE-RELATED"/>
    <property type="match status" value="1"/>
</dbReference>
<dbReference type="Pfam" id="PF01478">
    <property type="entry name" value="Peptidase_A24"/>
    <property type="match status" value="1"/>
</dbReference>
<evidence type="ECO:0000259" key="8">
    <source>
        <dbReference type="Pfam" id="PF01478"/>
    </source>
</evidence>
<proteinExistence type="inferred from homology"/>
<dbReference type="InterPro" id="IPR010627">
    <property type="entry name" value="Prepilin_pept_A24_N"/>
</dbReference>
<dbReference type="AlphaFoldDB" id="A0A1F8FUC0"/>
<feature type="transmembrane region" description="Helical" evidence="7">
    <location>
        <begin position="95"/>
        <end position="113"/>
    </location>
</feature>
<dbReference type="InterPro" id="IPR050882">
    <property type="entry name" value="Prepilin_peptidase/N-MTase"/>
</dbReference>
<dbReference type="GO" id="GO:0005886">
    <property type="term" value="C:plasma membrane"/>
    <property type="evidence" value="ECO:0007669"/>
    <property type="project" value="UniProtKB-SubCell"/>
</dbReference>
<evidence type="ECO:0000256" key="1">
    <source>
        <dbReference type="ARBA" id="ARBA00004651"/>
    </source>
</evidence>
<dbReference type="GO" id="GO:0004190">
    <property type="term" value="F:aspartic-type endopeptidase activity"/>
    <property type="evidence" value="ECO:0007669"/>
    <property type="project" value="InterPro"/>
</dbReference>